<dbReference type="EMBL" id="LSTO01000001">
    <property type="protein sequence ID" value="OWW23005.1"/>
    <property type="molecule type" value="Genomic_DNA"/>
</dbReference>
<feature type="domain" description="Cyclic nucleotide-binding" evidence="1">
    <location>
        <begin position="1"/>
        <end position="60"/>
    </location>
</feature>
<gene>
    <name evidence="2" type="ORF">AYR66_22335</name>
</gene>
<evidence type="ECO:0000313" key="2">
    <source>
        <dbReference type="EMBL" id="OWW23005.1"/>
    </source>
</evidence>
<name>A0A254TKG7_9BURK</name>
<dbReference type="GO" id="GO:0005829">
    <property type="term" value="C:cytosol"/>
    <property type="evidence" value="ECO:0007669"/>
    <property type="project" value="TreeGrafter"/>
</dbReference>
<dbReference type="InterPro" id="IPR036390">
    <property type="entry name" value="WH_DNA-bd_sf"/>
</dbReference>
<dbReference type="InterPro" id="IPR018490">
    <property type="entry name" value="cNMP-bd_dom_sf"/>
</dbReference>
<dbReference type="Proteomes" id="UP000197535">
    <property type="component" value="Unassembled WGS sequence"/>
</dbReference>
<accession>A0A254TKG7</accession>
<keyword evidence="3" id="KW-1185">Reference proteome</keyword>
<dbReference type="SUPFAM" id="SSF51206">
    <property type="entry name" value="cAMP-binding domain-like"/>
    <property type="match status" value="1"/>
</dbReference>
<evidence type="ECO:0000259" key="1">
    <source>
        <dbReference type="PROSITE" id="PS50042"/>
    </source>
</evidence>
<protein>
    <recommendedName>
        <fullName evidence="1">Cyclic nucleotide-binding domain-containing protein</fullName>
    </recommendedName>
</protein>
<dbReference type="PROSITE" id="PS50042">
    <property type="entry name" value="CNMP_BINDING_3"/>
    <property type="match status" value="1"/>
</dbReference>
<dbReference type="PANTHER" id="PTHR24567">
    <property type="entry name" value="CRP FAMILY TRANSCRIPTIONAL REGULATORY PROTEIN"/>
    <property type="match status" value="1"/>
</dbReference>
<dbReference type="AlphaFoldDB" id="A0A254TKG7"/>
<dbReference type="InterPro" id="IPR000595">
    <property type="entry name" value="cNMP-bd_dom"/>
</dbReference>
<evidence type="ECO:0000313" key="3">
    <source>
        <dbReference type="Proteomes" id="UP000197535"/>
    </source>
</evidence>
<dbReference type="GO" id="GO:0003700">
    <property type="term" value="F:DNA-binding transcription factor activity"/>
    <property type="evidence" value="ECO:0007669"/>
    <property type="project" value="TreeGrafter"/>
</dbReference>
<dbReference type="CDD" id="cd00038">
    <property type="entry name" value="CAP_ED"/>
    <property type="match status" value="1"/>
</dbReference>
<dbReference type="InterPro" id="IPR050397">
    <property type="entry name" value="Env_Response_Regulators"/>
</dbReference>
<proteinExistence type="predicted"/>
<sequence length="186" mass="20849">MSPTRQSIAAGNAVFRQGDPTFGLFYLALGHVRLVRLTASGDEVITHNVRPGEFFAEASLSSSSYHCDAVAVCDSDVLVYPANELIEEFRKNPAELWQFTSRLARQVQGLRTRLTLRQIRSARERILQALRLQCDTHGLCRIEGTLKHFAEEIGLTHEALYRALAELERSKAIVRTDNGIVLNQNV</sequence>
<reference evidence="2 3" key="1">
    <citation type="submission" date="2016-02" db="EMBL/GenBank/DDBJ databases">
        <authorList>
            <person name="Wen L."/>
            <person name="He K."/>
            <person name="Yang H."/>
        </authorList>
    </citation>
    <scope>NUCLEOTIDE SEQUENCE [LARGE SCALE GENOMIC DNA]</scope>
    <source>
        <strain evidence="2 3">TSA40</strain>
    </source>
</reference>
<dbReference type="Pfam" id="PF00027">
    <property type="entry name" value="cNMP_binding"/>
    <property type="match status" value="1"/>
</dbReference>
<dbReference type="Gene3D" id="2.60.120.10">
    <property type="entry name" value="Jelly Rolls"/>
    <property type="match status" value="1"/>
</dbReference>
<organism evidence="2 3">
    <name type="scientific">Noviherbaspirillum denitrificans</name>
    <dbReference type="NCBI Taxonomy" id="1968433"/>
    <lineage>
        <taxon>Bacteria</taxon>
        <taxon>Pseudomonadati</taxon>
        <taxon>Pseudomonadota</taxon>
        <taxon>Betaproteobacteria</taxon>
        <taxon>Burkholderiales</taxon>
        <taxon>Oxalobacteraceae</taxon>
        <taxon>Noviherbaspirillum</taxon>
    </lineage>
</organism>
<dbReference type="OrthoDB" id="571714at2"/>
<comment type="caution">
    <text evidence="2">The sequence shown here is derived from an EMBL/GenBank/DDBJ whole genome shotgun (WGS) entry which is preliminary data.</text>
</comment>
<dbReference type="InterPro" id="IPR014710">
    <property type="entry name" value="RmlC-like_jellyroll"/>
</dbReference>
<dbReference type="PANTHER" id="PTHR24567:SF74">
    <property type="entry name" value="HTH-TYPE TRANSCRIPTIONAL REGULATOR ARCR"/>
    <property type="match status" value="1"/>
</dbReference>
<dbReference type="SUPFAM" id="SSF46785">
    <property type="entry name" value="Winged helix' DNA-binding domain"/>
    <property type="match status" value="1"/>
</dbReference>